<comment type="similarity">
    <text evidence="1">Belongs to the thioesterase PaaI family.</text>
</comment>
<feature type="domain" description="Thioesterase" evidence="3">
    <location>
        <begin position="59"/>
        <end position="135"/>
    </location>
</feature>
<dbReference type="InterPro" id="IPR006683">
    <property type="entry name" value="Thioestr_dom"/>
</dbReference>
<keyword evidence="5" id="KW-1185">Reference proteome</keyword>
<evidence type="ECO:0000313" key="4">
    <source>
        <dbReference type="EMBL" id="UTI66148.1"/>
    </source>
</evidence>
<dbReference type="CDD" id="cd03443">
    <property type="entry name" value="PaaI_thioesterase"/>
    <property type="match status" value="1"/>
</dbReference>
<evidence type="ECO:0000259" key="3">
    <source>
        <dbReference type="Pfam" id="PF03061"/>
    </source>
</evidence>
<dbReference type="InterPro" id="IPR039298">
    <property type="entry name" value="ACOT13"/>
</dbReference>
<dbReference type="SUPFAM" id="SSF54637">
    <property type="entry name" value="Thioesterase/thiol ester dehydrase-isomerase"/>
    <property type="match status" value="1"/>
</dbReference>
<evidence type="ECO:0000256" key="1">
    <source>
        <dbReference type="ARBA" id="ARBA00008324"/>
    </source>
</evidence>
<dbReference type="Pfam" id="PF03061">
    <property type="entry name" value="4HBT"/>
    <property type="match status" value="1"/>
</dbReference>
<gene>
    <name evidence="4" type="ORF">NBH00_08070</name>
</gene>
<dbReference type="EMBL" id="CP098502">
    <property type="protein sequence ID" value="UTI66148.1"/>
    <property type="molecule type" value="Genomic_DNA"/>
</dbReference>
<dbReference type="InterPro" id="IPR003736">
    <property type="entry name" value="PAAI_dom"/>
</dbReference>
<dbReference type="Gene3D" id="3.10.129.10">
    <property type="entry name" value="Hotdog Thioesterase"/>
    <property type="match status" value="1"/>
</dbReference>
<organism evidence="4 5">
    <name type="scientific">Paraconexibacter antarcticus</name>
    <dbReference type="NCBI Taxonomy" id="2949664"/>
    <lineage>
        <taxon>Bacteria</taxon>
        <taxon>Bacillati</taxon>
        <taxon>Actinomycetota</taxon>
        <taxon>Thermoleophilia</taxon>
        <taxon>Solirubrobacterales</taxon>
        <taxon>Paraconexibacteraceae</taxon>
        <taxon>Paraconexibacter</taxon>
    </lineage>
</organism>
<sequence length="153" mass="16298">MKRKTLEERYDATIAHHMLTFGNDMPGLPQYVGVRLVRFEAGQLWCEADLREELVTPSGNVHGGAVAAIMDHITGAVIYPLIPQGYWGATTELKLNYIAPVPAGKLEATATVLAMTNRSAVVRGEAHAGGRLVCAVQGTISIVAPRQGPPPAA</sequence>
<dbReference type="InterPro" id="IPR029069">
    <property type="entry name" value="HotDog_dom_sf"/>
</dbReference>
<dbReference type="Proteomes" id="UP001056035">
    <property type="component" value="Chromosome"/>
</dbReference>
<dbReference type="RefSeq" id="WP_254572823.1">
    <property type="nucleotide sequence ID" value="NZ_CP098502.1"/>
</dbReference>
<dbReference type="PANTHER" id="PTHR21660">
    <property type="entry name" value="THIOESTERASE SUPERFAMILY MEMBER-RELATED"/>
    <property type="match status" value="1"/>
</dbReference>
<accession>A0ABY5DXT4</accession>
<proteinExistence type="inferred from homology"/>
<keyword evidence="2" id="KW-0378">Hydrolase</keyword>
<reference evidence="4 5" key="1">
    <citation type="submission" date="2022-06" db="EMBL/GenBank/DDBJ databases">
        <title>Paraconexibacter antarcticus.</title>
        <authorList>
            <person name="Kim C.S."/>
        </authorList>
    </citation>
    <scope>NUCLEOTIDE SEQUENCE [LARGE SCALE GENOMIC DNA]</scope>
    <source>
        <strain evidence="4 5">02-257</strain>
    </source>
</reference>
<dbReference type="PANTHER" id="PTHR21660:SF1">
    <property type="entry name" value="ACYL-COENZYME A THIOESTERASE 13"/>
    <property type="match status" value="1"/>
</dbReference>
<protein>
    <submittedName>
        <fullName evidence="4">PaaI family thioesterase</fullName>
    </submittedName>
</protein>
<dbReference type="NCBIfam" id="TIGR00369">
    <property type="entry name" value="unchar_dom_1"/>
    <property type="match status" value="1"/>
</dbReference>
<evidence type="ECO:0000313" key="5">
    <source>
        <dbReference type="Proteomes" id="UP001056035"/>
    </source>
</evidence>
<name>A0ABY5DXT4_9ACTN</name>
<evidence type="ECO:0000256" key="2">
    <source>
        <dbReference type="ARBA" id="ARBA00022801"/>
    </source>
</evidence>